<dbReference type="InterPro" id="IPR023626">
    <property type="entry name" value="Ribosomal_eL39_dom_sf"/>
</dbReference>
<keyword evidence="6" id="KW-0472">Membrane</keyword>
<evidence type="ECO:0000313" key="8">
    <source>
        <dbReference type="Proteomes" id="UP000274822"/>
    </source>
</evidence>
<dbReference type="GO" id="GO:0003735">
    <property type="term" value="F:structural constituent of ribosome"/>
    <property type="evidence" value="ECO:0007669"/>
    <property type="project" value="InterPro"/>
</dbReference>
<protein>
    <recommendedName>
        <fullName evidence="4">Large ribosomal subunit protein eL39</fullName>
    </recommendedName>
    <alternativeName>
        <fullName evidence="5">60S ribosomal protein L39</fullName>
    </alternativeName>
</protein>
<keyword evidence="6" id="KW-1133">Transmembrane helix</keyword>
<evidence type="ECO:0000256" key="5">
    <source>
        <dbReference type="ARBA" id="ARBA00035339"/>
    </source>
</evidence>
<comment type="caution">
    <text evidence="7">The sequence shown here is derived from an EMBL/GenBank/DDBJ whole genome shotgun (WGS) entry which is preliminary data.</text>
</comment>
<evidence type="ECO:0000256" key="1">
    <source>
        <dbReference type="ARBA" id="ARBA00009339"/>
    </source>
</evidence>
<dbReference type="AlphaFoldDB" id="A0A433QFX5"/>
<dbReference type="GO" id="GO:0022625">
    <property type="term" value="C:cytosolic large ribosomal subunit"/>
    <property type="evidence" value="ECO:0007669"/>
    <property type="project" value="TreeGrafter"/>
</dbReference>
<evidence type="ECO:0000256" key="3">
    <source>
        <dbReference type="ARBA" id="ARBA00023274"/>
    </source>
</evidence>
<name>A0A433QFX5_9FUNG</name>
<dbReference type="GO" id="GO:0006412">
    <property type="term" value="P:translation"/>
    <property type="evidence" value="ECO:0007669"/>
    <property type="project" value="InterPro"/>
</dbReference>
<reference evidence="7 8" key="1">
    <citation type="journal article" date="2018" name="New Phytol.">
        <title>Phylogenomics of Endogonaceae and evolution of mycorrhizas within Mucoromycota.</title>
        <authorList>
            <person name="Chang Y."/>
            <person name="Desiro A."/>
            <person name="Na H."/>
            <person name="Sandor L."/>
            <person name="Lipzen A."/>
            <person name="Clum A."/>
            <person name="Barry K."/>
            <person name="Grigoriev I.V."/>
            <person name="Martin F.M."/>
            <person name="Stajich J.E."/>
            <person name="Smith M.E."/>
            <person name="Bonito G."/>
            <person name="Spatafora J.W."/>
        </authorList>
    </citation>
    <scope>NUCLEOTIDE SEQUENCE [LARGE SCALE GENOMIC DNA]</scope>
    <source>
        <strain evidence="7 8">AD002</strain>
    </source>
</reference>
<evidence type="ECO:0000256" key="2">
    <source>
        <dbReference type="ARBA" id="ARBA00022980"/>
    </source>
</evidence>
<keyword evidence="6" id="KW-0812">Transmembrane</keyword>
<evidence type="ECO:0000313" key="7">
    <source>
        <dbReference type="EMBL" id="RUS28696.1"/>
    </source>
</evidence>
<evidence type="ECO:0000256" key="6">
    <source>
        <dbReference type="SAM" id="Phobius"/>
    </source>
</evidence>
<organism evidence="7 8">
    <name type="scientific">Jimgerdemannia flammicorona</name>
    <dbReference type="NCBI Taxonomy" id="994334"/>
    <lineage>
        <taxon>Eukaryota</taxon>
        <taxon>Fungi</taxon>
        <taxon>Fungi incertae sedis</taxon>
        <taxon>Mucoromycota</taxon>
        <taxon>Mucoromycotina</taxon>
        <taxon>Endogonomycetes</taxon>
        <taxon>Endogonales</taxon>
        <taxon>Endogonaceae</taxon>
        <taxon>Jimgerdemannia</taxon>
    </lineage>
</organism>
<accession>A0A433QFX5</accession>
<feature type="transmembrane region" description="Helical" evidence="6">
    <location>
        <begin position="12"/>
        <end position="34"/>
    </location>
</feature>
<keyword evidence="2" id="KW-0689">Ribosomal protein</keyword>
<dbReference type="Gene3D" id="1.10.1620.10">
    <property type="entry name" value="Ribosomal protein L39e"/>
    <property type="match status" value="1"/>
</dbReference>
<dbReference type="EMBL" id="RBNJ01006255">
    <property type="protein sequence ID" value="RUS28696.1"/>
    <property type="molecule type" value="Genomic_DNA"/>
</dbReference>
<dbReference type="PANTHER" id="PTHR19970:SF0">
    <property type="entry name" value="LARGE RIBOSOMAL SUBUNIT PROTEIN EL39"/>
    <property type="match status" value="1"/>
</dbReference>
<dbReference type="Pfam" id="PF00832">
    <property type="entry name" value="Ribosomal_L39"/>
    <property type="match status" value="1"/>
</dbReference>
<dbReference type="FunFam" id="1.10.1620.10:FF:000001">
    <property type="entry name" value="60S ribosomal protein-like L39"/>
    <property type="match status" value="1"/>
</dbReference>
<evidence type="ECO:0000256" key="4">
    <source>
        <dbReference type="ARBA" id="ARBA00035234"/>
    </source>
</evidence>
<dbReference type="SUPFAM" id="SSF48662">
    <property type="entry name" value="Ribosomal protein L39e"/>
    <property type="match status" value="1"/>
</dbReference>
<comment type="similarity">
    <text evidence="1">Belongs to the eukaryotic ribosomal protein eL39 family.</text>
</comment>
<sequence length="87" mass="10523">MNSAVNQEHPIHQYITIAFLKTILLCLTSIYNIVKSQPSNKTFKIKRILGKKQKQNRPIPQWIRLRTDNKIRYNAKRRHWRRTKLNL</sequence>
<gene>
    <name evidence="7" type="ORF">BC938DRAFT_481555</name>
</gene>
<proteinExistence type="inferred from homology"/>
<keyword evidence="3" id="KW-0687">Ribonucleoprotein</keyword>
<dbReference type="InterPro" id="IPR020083">
    <property type="entry name" value="Ribosomal_eL39_CS"/>
</dbReference>
<dbReference type="Proteomes" id="UP000274822">
    <property type="component" value="Unassembled WGS sequence"/>
</dbReference>
<dbReference type="PROSITE" id="PS00051">
    <property type="entry name" value="RIBOSOMAL_L39E"/>
    <property type="match status" value="1"/>
</dbReference>
<dbReference type="InterPro" id="IPR000077">
    <property type="entry name" value="Ribosomal_eL39"/>
</dbReference>
<keyword evidence="8" id="KW-1185">Reference proteome</keyword>
<dbReference type="PANTHER" id="PTHR19970">
    <property type="entry name" value="RIBOSOMAL PROTEIN L39E"/>
    <property type="match status" value="1"/>
</dbReference>